<proteinExistence type="predicted"/>
<keyword evidence="1" id="KW-0472">Membrane</keyword>
<evidence type="ECO:0008006" key="4">
    <source>
        <dbReference type="Google" id="ProtNLM"/>
    </source>
</evidence>
<keyword evidence="1" id="KW-1133">Transmembrane helix</keyword>
<organism evidence="2 3">
    <name type="scientific">Candidatus Gottesmanbacteria bacterium RIFCSPHIGHO2_02_FULL_39_11</name>
    <dbReference type="NCBI Taxonomy" id="1798382"/>
    <lineage>
        <taxon>Bacteria</taxon>
        <taxon>Candidatus Gottesmaniibacteriota</taxon>
    </lineage>
</organism>
<dbReference type="Proteomes" id="UP000176923">
    <property type="component" value="Unassembled WGS sequence"/>
</dbReference>
<feature type="transmembrane region" description="Helical" evidence="1">
    <location>
        <begin position="15"/>
        <end position="38"/>
    </location>
</feature>
<keyword evidence="1" id="KW-0812">Transmembrane</keyword>
<protein>
    <recommendedName>
        <fullName evidence="4">Mannosyl-glycoprotein endo-beta-N-acetylglucosamidase-like domain-containing protein</fullName>
    </recommendedName>
</protein>
<evidence type="ECO:0000256" key="1">
    <source>
        <dbReference type="SAM" id="Phobius"/>
    </source>
</evidence>
<reference evidence="2 3" key="1">
    <citation type="journal article" date="2016" name="Nat. Commun.">
        <title>Thousands of microbial genomes shed light on interconnected biogeochemical processes in an aquifer system.</title>
        <authorList>
            <person name="Anantharaman K."/>
            <person name="Brown C.T."/>
            <person name="Hug L.A."/>
            <person name="Sharon I."/>
            <person name="Castelle C.J."/>
            <person name="Probst A.J."/>
            <person name="Thomas B.C."/>
            <person name="Singh A."/>
            <person name="Wilkins M.J."/>
            <person name="Karaoz U."/>
            <person name="Brodie E.L."/>
            <person name="Williams K.H."/>
            <person name="Hubbard S.S."/>
            <person name="Banfield J.F."/>
        </authorList>
    </citation>
    <scope>NUCLEOTIDE SEQUENCE [LARGE SCALE GENOMIC DNA]</scope>
</reference>
<accession>A0A1F5ZUC1</accession>
<gene>
    <name evidence="2" type="ORF">A3D77_02020</name>
</gene>
<dbReference type="STRING" id="1798382.A3D77_02020"/>
<name>A0A1F5ZUC1_9BACT</name>
<evidence type="ECO:0000313" key="2">
    <source>
        <dbReference type="EMBL" id="OGG16069.1"/>
    </source>
</evidence>
<comment type="caution">
    <text evidence="2">The sequence shown here is derived from an EMBL/GenBank/DDBJ whole genome shotgun (WGS) entry which is preliminary data.</text>
</comment>
<dbReference type="EMBL" id="MFJL01000015">
    <property type="protein sequence ID" value="OGG16069.1"/>
    <property type="molecule type" value="Genomic_DNA"/>
</dbReference>
<dbReference type="AlphaFoldDB" id="A0A1F5ZUC1"/>
<sequence>MINKPTHSSLLYTKLFILSVIFFPATLTLLFFSLFALVNNRLPISFTPRHPQEVHATEAKTQPPTPTLKPQDVVPKEDIRLIALRNFLTDIQSPLVSESETLVREADLNNLDYRLIPAISMQESHGCKRIPKNSHNCWGYGIYGKKITKFDSFETAIEKVAKTLKESYQDNGLTNATLVEDKWTPSSSGEWSYGVNTYLGKIREYEKNLSHASE</sequence>
<evidence type="ECO:0000313" key="3">
    <source>
        <dbReference type="Proteomes" id="UP000176923"/>
    </source>
</evidence>